<accession>A0A0F9C6T6</accession>
<evidence type="ECO:0000313" key="1">
    <source>
        <dbReference type="EMBL" id="KKL44889.1"/>
    </source>
</evidence>
<sequence length="550" mass="59592">VEIFSGVTTQVLTGVSDSVVVAMDPVSDGEPILFPRVLSIRLPAEIINNTDPNIQVAVEGSADETLTYEFTSVPNGGVYTPNPGDIVLPSSGTGTFNVTYTAPSTVGIHGQTVKVINSQGNSVEVDFNTDVVNYLTADSGVDVLFAPVVVSLNGKRNGVVVTWTAEVSDDGPLGELTYLWGFTGSSGVDFIDPVVNPADFAGYDEAKTGVITLGVTDGDGFNDIDEKMFGSNPNKMDTDDDGVQDNVDSEPTVFDNFAPSYLNINGTSLIVNGHEFVFEEENLGDGVYTWVEEYDGAVFIIFKVYDDSGIKQVDIWTNGGFHDTYPYSNEQEVMFIAIYDFNFWWDKTIRVTVADANDDVTEEFSFPVAGTFSNWIRPIYDTSDNGINMFSDPVGTLWNWVGGQISFVKIAVEAWLLDNARDVMEFLNARMGSIVSSDFISSMSQAFSSVIRAMSNYQQGPLQNILDALIPDFGPELQPLINLYNQYELEILLAEEVLSLIISLSSPSGAASLAFSVLGNSGLSVGDFTIDLESLISSTVVTAMVDLMFS</sequence>
<feature type="non-terminal residue" evidence="1">
    <location>
        <position position="1"/>
    </location>
</feature>
<reference evidence="1" key="1">
    <citation type="journal article" date="2015" name="Nature">
        <title>Complex archaea that bridge the gap between prokaryotes and eukaryotes.</title>
        <authorList>
            <person name="Spang A."/>
            <person name="Saw J.H."/>
            <person name="Jorgensen S.L."/>
            <person name="Zaremba-Niedzwiedzka K."/>
            <person name="Martijn J."/>
            <person name="Lind A.E."/>
            <person name="van Eijk R."/>
            <person name="Schleper C."/>
            <person name="Guy L."/>
            <person name="Ettema T.J."/>
        </authorList>
    </citation>
    <scope>NUCLEOTIDE SEQUENCE</scope>
</reference>
<feature type="non-terminal residue" evidence="1">
    <location>
        <position position="550"/>
    </location>
</feature>
<dbReference type="EMBL" id="LAZR01034588">
    <property type="protein sequence ID" value="KKL44889.1"/>
    <property type="molecule type" value="Genomic_DNA"/>
</dbReference>
<dbReference type="AlphaFoldDB" id="A0A0F9C6T6"/>
<gene>
    <name evidence="1" type="ORF">LCGC14_2361170</name>
</gene>
<name>A0A0F9C6T6_9ZZZZ</name>
<comment type="caution">
    <text evidence="1">The sequence shown here is derived from an EMBL/GenBank/DDBJ whole genome shotgun (WGS) entry which is preliminary data.</text>
</comment>
<organism evidence="1">
    <name type="scientific">marine sediment metagenome</name>
    <dbReference type="NCBI Taxonomy" id="412755"/>
    <lineage>
        <taxon>unclassified sequences</taxon>
        <taxon>metagenomes</taxon>
        <taxon>ecological metagenomes</taxon>
    </lineage>
</organism>
<proteinExistence type="predicted"/>
<protein>
    <submittedName>
        <fullName evidence="1">Uncharacterized protein</fullName>
    </submittedName>
</protein>